<comment type="caution">
    <text evidence="6">The sequence shown here is derived from an EMBL/GenBank/DDBJ whole genome shotgun (WGS) entry which is preliminary data.</text>
</comment>
<dbReference type="GO" id="GO:0031941">
    <property type="term" value="C:filamentous actin"/>
    <property type="evidence" value="ECO:0007669"/>
    <property type="project" value="TreeGrafter"/>
</dbReference>
<dbReference type="InterPro" id="IPR036034">
    <property type="entry name" value="PDZ_sf"/>
</dbReference>
<keyword evidence="3" id="KW-0862">Zinc</keyword>
<feature type="compositionally biased region" description="Basic and acidic residues" evidence="4">
    <location>
        <begin position="821"/>
        <end position="841"/>
    </location>
</feature>
<dbReference type="GO" id="GO:0005912">
    <property type="term" value="C:adherens junction"/>
    <property type="evidence" value="ECO:0007669"/>
    <property type="project" value="TreeGrafter"/>
</dbReference>
<feature type="region of interest" description="Disordered" evidence="4">
    <location>
        <begin position="504"/>
        <end position="532"/>
    </location>
</feature>
<accession>A0A8S1B007</accession>
<dbReference type="AlphaFoldDB" id="A0A8S1B007"/>
<keyword evidence="7" id="KW-1185">Reference proteome</keyword>
<dbReference type="InterPro" id="IPR001478">
    <property type="entry name" value="PDZ"/>
</dbReference>
<dbReference type="GO" id="GO:0003779">
    <property type="term" value="F:actin binding"/>
    <property type="evidence" value="ECO:0007669"/>
    <property type="project" value="TreeGrafter"/>
</dbReference>
<dbReference type="GO" id="GO:0001725">
    <property type="term" value="C:stress fiber"/>
    <property type="evidence" value="ECO:0007669"/>
    <property type="project" value="TreeGrafter"/>
</dbReference>
<dbReference type="InterPro" id="IPR050604">
    <property type="entry name" value="PDZ-LIM_domain"/>
</dbReference>
<dbReference type="SMART" id="SM00228">
    <property type="entry name" value="PDZ"/>
    <property type="match status" value="2"/>
</dbReference>
<dbReference type="EMBL" id="CADEBC010000553">
    <property type="protein sequence ID" value="CAB3252218.1"/>
    <property type="molecule type" value="Genomic_DNA"/>
</dbReference>
<dbReference type="PANTHER" id="PTHR24214:SF38">
    <property type="entry name" value="PDZ AND LIM DOMAIN PROTEIN ZASP-RELATED"/>
    <property type="match status" value="1"/>
</dbReference>
<gene>
    <name evidence="6" type="ORF">APLA_LOCUS13372</name>
</gene>
<proteinExistence type="predicted"/>
<comment type="subcellular location">
    <subcellularLocation>
        <location evidence="1">Cytoplasm</location>
    </subcellularLocation>
</comment>
<evidence type="ECO:0000256" key="4">
    <source>
        <dbReference type="SAM" id="MobiDB-lite"/>
    </source>
</evidence>
<dbReference type="GO" id="GO:0030036">
    <property type="term" value="P:actin cytoskeleton organization"/>
    <property type="evidence" value="ECO:0007669"/>
    <property type="project" value="TreeGrafter"/>
</dbReference>
<evidence type="ECO:0000256" key="2">
    <source>
        <dbReference type="ARBA" id="ARBA00022490"/>
    </source>
</evidence>
<evidence type="ECO:0000259" key="5">
    <source>
        <dbReference type="PROSITE" id="PS50106"/>
    </source>
</evidence>
<dbReference type="PANTHER" id="PTHR24214">
    <property type="entry name" value="PDZ AND LIM DOMAIN PROTEIN ZASP"/>
    <property type="match status" value="1"/>
</dbReference>
<reference evidence="6 7" key="1">
    <citation type="submission" date="2020-04" db="EMBL/GenBank/DDBJ databases">
        <authorList>
            <person name="Wallbank WR R."/>
            <person name="Pardo Diaz C."/>
            <person name="Kozak K."/>
            <person name="Martin S."/>
            <person name="Jiggins C."/>
            <person name="Moest M."/>
            <person name="Warren A I."/>
            <person name="Byers J.R.P. K."/>
            <person name="Montejo-Kovacevich G."/>
            <person name="Yen C E."/>
        </authorList>
    </citation>
    <scope>NUCLEOTIDE SEQUENCE [LARGE SCALE GENOMIC DNA]</scope>
</reference>
<dbReference type="SUPFAM" id="SSF50156">
    <property type="entry name" value="PDZ domain-like"/>
    <property type="match status" value="2"/>
</dbReference>
<evidence type="ECO:0000313" key="7">
    <source>
        <dbReference type="Proteomes" id="UP000494106"/>
    </source>
</evidence>
<sequence>MALDVCLTRDTHEKWGFEFVGGADEDIPFTIVKMDSPSPAARAGLQSGDTIFTINGEDAGDFTHEEACRRVAECADILTLGVMRSMDSSSPASRAGLQSGDTIFTINGEDAGDFTHEEACRRVAECADILTLGVMRGLYDPVLDDQDPILYEPGDFDPESQPTEVPFKIQQFIEPADLGSTPIDYGDTNTPIGTPFDPSILLAESRSLTASPFMNPAKPYRPFSTEPLPEVPPLEDPIILNPNYKDQFGKSPDVVDPDYILNAHCKSNGFESKFKLPISEQYDPDGTRHVKNVEIDSVLSKYTNMEKLCKKSQTTDEKNTKITNSKIAEDSKKTATANTNFKSKESFSTNLKEASSIMTTEKLNIKEDNFKTNEETSIRRDLITQDVEEKMITEELKYIEKMKHEIDVDQIERTAHSVVEDSIERAVSVAEEIKKEMAVDENLVIEEKSDRVTKAVEKKISTLKNEKQLKEELESNEIKETDFEVIDKIASNKEHLKYVEENIEEQHSKTEGQNRSESVGRKDNKETLEGNIGQYKKVSKTVTADTKSDKSGSQQRIYEIGLQTIPNIRGVVHSSYHYDLLLRTFFIHLTDVMVALSRFLLSQPIFDTSCYETQKTVNKTQTKSEDKDIRKTQHEVVESVKTERRKVDDARTSVNVKHEKIVEKKVDIPVQEKHAHKRELVTPISMKETKIASHEDVTTLTKKQDVKTDLKHTKTIEKSDVKQERKKEDDTAIIQVEGRKISGAQMAQRTEKKLTKDMTQKMDAVISEFETIAVEEDKKEMLQRSRRSRSRSQIEEEVAKESDPLEWLAKVDSGRASQEISEERLSEKECSSTETFEKKTL</sequence>
<keyword evidence="3" id="KW-0479">Metal-binding</keyword>
<dbReference type="PROSITE" id="PS50106">
    <property type="entry name" value="PDZ"/>
    <property type="match status" value="2"/>
</dbReference>
<feature type="domain" description="PDZ" evidence="5">
    <location>
        <begin position="4"/>
        <end position="86"/>
    </location>
</feature>
<feature type="domain" description="PDZ" evidence="5">
    <location>
        <begin position="82"/>
        <end position="138"/>
    </location>
</feature>
<feature type="compositionally biased region" description="Basic and acidic residues" evidence="4">
    <location>
        <begin position="792"/>
        <end position="803"/>
    </location>
</feature>
<dbReference type="OrthoDB" id="666972at2759"/>
<dbReference type="Gene3D" id="2.30.42.10">
    <property type="match status" value="2"/>
</dbReference>
<dbReference type="GO" id="GO:0061061">
    <property type="term" value="P:muscle structure development"/>
    <property type="evidence" value="ECO:0007669"/>
    <property type="project" value="TreeGrafter"/>
</dbReference>
<evidence type="ECO:0000313" key="6">
    <source>
        <dbReference type="EMBL" id="CAB3252218.1"/>
    </source>
</evidence>
<evidence type="ECO:0000256" key="1">
    <source>
        <dbReference type="ARBA" id="ARBA00004496"/>
    </source>
</evidence>
<organism evidence="6 7">
    <name type="scientific">Arctia plantaginis</name>
    <name type="common">Wood tiger moth</name>
    <name type="synonym">Phalaena plantaginis</name>
    <dbReference type="NCBI Taxonomy" id="874455"/>
    <lineage>
        <taxon>Eukaryota</taxon>
        <taxon>Metazoa</taxon>
        <taxon>Ecdysozoa</taxon>
        <taxon>Arthropoda</taxon>
        <taxon>Hexapoda</taxon>
        <taxon>Insecta</taxon>
        <taxon>Pterygota</taxon>
        <taxon>Neoptera</taxon>
        <taxon>Endopterygota</taxon>
        <taxon>Lepidoptera</taxon>
        <taxon>Glossata</taxon>
        <taxon>Ditrysia</taxon>
        <taxon>Noctuoidea</taxon>
        <taxon>Erebidae</taxon>
        <taxon>Arctiinae</taxon>
        <taxon>Arctia</taxon>
    </lineage>
</organism>
<protein>
    <recommendedName>
        <fullName evidence="5">PDZ domain-containing protein</fullName>
    </recommendedName>
</protein>
<dbReference type="GO" id="GO:0030018">
    <property type="term" value="C:Z disc"/>
    <property type="evidence" value="ECO:0007669"/>
    <property type="project" value="TreeGrafter"/>
</dbReference>
<feature type="compositionally biased region" description="Basic and acidic residues" evidence="4">
    <location>
        <begin position="504"/>
        <end position="528"/>
    </location>
</feature>
<dbReference type="GO" id="GO:0051371">
    <property type="term" value="F:muscle alpha-actinin binding"/>
    <property type="evidence" value="ECO:0007669"/>
    <property type="project" value="TreeGrafter"/>
</dbReference>
<name>A0A8S1B007_ARCPL</name>
<evidence type="ECO:0000256" key="3">
    <source>
        <dbReference type="ARBA" id="ARBA00023038"/>
    </source>
</evidence>
<feature type="region of interest" description="Disordered" evidence="4">
    <location>
        <begin position="778"/>
        <end position="841"/>
    </location>
</feature>
<dbReference type="Pfam" id="PF00595">
    <property type="entry name" value="PDZ"/>
    <property type="match status" value="2"/>
</dbReference>
<keyword evidence="3" id="KW-0440">LIM domain</keyword>
<keyword evidence="2" id="KW-0963">Cytoplasm</keyword>
<dbReference type="Proteomes" id="UP000494106">
    <property type="component" value="Unassembled WGS sequence"/>
</dbReference>